<feature type="domain" description="4Fe-4S ferredoxin-type" evidence="8">
    <location>
        <begin position="84"/>
        <end position="113"/>
    </location>
</feature>
<organism evidence="9 10">
    <name type="scientific">Azomonas macrocytogenes</name>
    <name type="common">Azotobacter macrocytogenes</name>
    <dbReference type="NCBI Taxonomy" id="69962"/>
    <lineage>
        <taxon>Bacteria</taxon>
        <taxon>Pseudomonadati</taxon>
        <taxon>Pseudomonadota</taxon>
        <taxon>Gammaproteobacteria</taxon>
        <taxon>Pseudomonadales</taxon>
        <taxon>Pseudomonadaceae</taxon>
        <taxon>Azomonas</taxon>
    </lineage>
</organism>
<dbReference type="PROSITE" id="PS51379">
    <property type="entry name" value="4FE4S_FER_2"/>
    <property type="match status" value="2"/>
</dbReference>
<keyword evidence="10" id="KW-1185">Reference proteome</keyword>
<dbReference type="GO" id="GO:0051539">
    <property type="term" value="F:4 iron, 4 sulfur cluster binding"/>
    <property type="evidence" value="ECO:0007669"/>
    <property type="project" value="UniProtKB-KW"/>
</dbReference>
<dbReference type="RefSeq" id="WP_183167051.1">
    <property type="nucleotide sequence ID" value="NZ_JACHXI010000013.1"/>
</dbReference>
<keyword evidence="6" id="KW-0408">Iron</keyword>
<keyword evidence="2" id="KW-0004">4Fe-4S</keyword>
<dbReference type="PROSITE" id="PS00198">
    <property type="entry name" value="4FE4S_FER_1"/>
    <property type="match status" value="1"/>
</dbReference>
<dbReference type="Pfam" id="PF13247">
    <property type="entry name" value="Fer4_11"/>
    <property type="match status" value="1"/>
</dbReference>
<sequence length="186" mass="19627">MSKTIFTVVENCVACKSCEIACAVEHSCSKTLAGAILETPLPQRRITVEGVGAYSYPSRCQHCSDASCITACPTGAMQRDGNTDAVFSDHDRCIGCWMCVVVCPFGGVTADPVNKKALKCDRCPERTAKGEAPACVSACPTGALLFLTPEEFAAQRRQATAHAAVCGESTTKLNGMDILRSLKGAN</sequence>
<accession>A0A839T6S4</accession>
<comment type="caution">
    <text evidence="9">The sequence shown here is derived from an EMBL/GenBank/DDBJ whole genome shotgun (WGS) entry which is preliminary data.</text>
</comment>
<dbReference type="InterPro" id="IPR017900">
    <property type="entry name" value="4Fe4S_Fe_S_CS"/>
</dbReference>
<evidence type="ECO:0000256" key="2">
    <source>
        <dbReference type="ARBA" id="ARBA00022485"/>
    </source>
</evidence>
<evidence type="ECO:0000256" key="4">
    <source>
        <dbReference type="ARBA" id="ARBA00022737"/>
    </source>
</evidence>
<evidence type="ECO:0000259" key="8">
    <source>
        <dbReference type="PROSITE" id="PS51379"/>
    </source>
</evidence>
<gene>
    <name evidence="9" type="ORF">FHR87_002571</name>
</gene>
<evidence type="ECO:0000256" key="6">
    <source>
        <dbReference type="ARBA" id="ARBA00023004"/>
    </source>
</evidence>
<keyword evidence="3" id="KW-0479">Metal-binding</keyword>
<dbReference type="Pfam" id="PF12800">
    <property type="entry name" value="Fer4_4"/>
    <property type="match status" value="1"/>
</dbReference>
<protein>
    <submittedName>
        <fullName evidence="9">Carbon-monoxide dehydrogenase iron sulfur subunit</fullName>
    </submittedName>
</protein>
<proteinExistence type="predicted"/>
<evidence type="ECO:0000256" key="1">
    <source>
        <dbReference type="ARBA" id="ARBA00022448"/>
    </source>
</evidence>
<keyword evidence="4" id="KW-0677">Repeat</keyword>
<keyword evidence="1" id="KW-0813">Transport</keyword>
<dbReference type="EMBL" id="JACHXI010000013">
    <property type="protein sequence ID" value="MBB3104156.1"/>
    <property type="molecule type" value="Genomic_DNA"/>
</dbReference>
<dbReference type="Proteomes" id="UP000549250">
    <property type="component" value="Unassembled WGS sequence"/>
</dbReference>
<dbReference type="CDD" id="cd10563">
    <property type="entry name" value="CooF_like"/>
    <property type="match status" value="1"/>
</dbReference>
<evidence type="ECO:0000256" key="3">
    <source>
        <dbReference type="ARBA" id="ARBA00022723"/>
    </source>
</evidence>
<dbReference type="GO" id="GO:0046872">
    <property type="term" value="F:metal ion binding"/>
    <property type="evidence" value="ECO:0007669"/>
    <property type="project" value="UniProtKB-KW"/>
</dbReference>
<feature type="domain" description="4Fe-4S ferredoxin-type" evidence="8">
    <location>
        <begin position="51"/>
        <end position="82"/>
    </location>
</feature>
<keyword evidence="7" id="KW-0411">Iron-sulfur</keyword>
<evidence type="ECO:0000313" key="10">
    <source>
        <dbReference type="Proteomes" id="UP000549250"/>
    </source>
</evidence>
<dbReference type="PANTHER" id="PTHR43177:SF5">
    <property type="entry name" value="ANAEROBIC DIMETHYL SULFOXIDE REDUCTASE CHAIN B-RELATED"/>
    <property type="match status" value="1"/>
</dbReference>
<reference evidence="9 10" key="1">
    <citation type="submission" date="2020-08" db="EMBL/GenBank/DDBJ databases">
        <title>Genomic Encyclopedia of Type Strains, Phase III (KMG-III): the genomes of soil and plant-associated and newly described type strains.</title>
        <authorList>
            <person name="Whitman W."/>
        </authorList>
    </citation>
    <scope>NUCLEOTIDE SEQUENCE [LARGE SCALE GENOMIC DNA]</scope>
    <source>
        <strain evidence="9 10">CECT 4462</strain>
    </source>
</reference>
<evidence type="ECO:0000256" key="7">
    <source>
        <dbReference type="ARBA" id="ARBA00023014"/>
    </source>
</evidence>
<dbReference type="InterPro" id="IPR050954">
    <property type="entry name" value="ET_IronSulfur_Cluster-Binding"/>
</dbReference>
<dbReference type="AlphaFoldDB" id="A0A839T6S4"/>
<dbReference type="Gene3D" id="3.30.70.20">
    <property type="match status" value="2"/>
</dbReference>
<evidence type="ECO:0000256" key="5">
    <source>
        <dbReference type="ARBA" id="ARBA00022982"/>
    </source>
</evidence>
<dbReference type="PANTHER" id="PTHR43177">
    <property type="entry name" value="PROTEIN NRFC"/>
    <property type="match status" value="1"/>
</dbReference>
<keyword evidence="5" id="KW-0249">Electron transport</keyword>
<evidence type="ECO:0000313" key="9">
    <source>
        <dbReference type="EMBL" id="MBB3104156.1"/>
    </source>
</evidence>
<name>A0A839T6S4_AZOMA</name>
<dbReference type="SUPFAM" id="SSF54862">
    <property type="entry name" value="4Fe-4S ferredoxins"/>
    <property type="match status" value="1"/>
</dbReference>
<dbReference type="InterPro" id="IPR017896">
    <property type="entry name" value="4Fe4S_Fe-S-bd"/>
</dbReference>